<sequence length="441" mass="49830">MTYPEALAILGLRDDDLDLKAIKRAYSQQLRQTRPEDDPEGFMALRQAYDFVKARVAFRQSQDENPHHDNVADGHSVSAHNIDDAAAHSHSDTIQSGRPARPDDEPPHQKTANHYSELIQAVLTDEDKRNDPTAWRALIRPRREESLDDWIIFDAVLRSHLIDIYNADIDRRRDQPEPVAPPKPLIEPSLAAGIFRGMDWDNSTEIDGPRHAQISWIENCMRINTTYAPKHRVPLAQPDRTQKLGLGPEIALGFVFVIIAFAMMLKFFGNQQIDAPRSNSSADVVETIYTQRNLEMLQLLLDNERENRLILVKLGELDSEREIAIHNRRIFLGVRSIRNAPGFSQSPMTFGTIRLAIGPAPDIDGVKETSPPIDIANEAAELNETPALEGLSVVEVDQKLLSLKRDTPRLYNTILVKGRLYDFVLSDDPAEIIEELTEQPE</sequence>
<dbReference type="PROSITE" id="PS50076">
    <property type="entry name" value="DNAJ_2"/>
    <property type="match status" value="1"/>
</dbReference>
<dbReference type="EMBL" id="BSNJ01000002">
    <property type="protein sequence ID" value="GLQ19833.1"/>
    <property type="molecule type" value="Genomic_DNA"/>
</dbReference>
<reference evidence="4" key="1">
    <citation type="journal article" date="2014" name="Int. J. Syst. Evol. Microbiol.">
        <title>Complete genome of a new Firmicutes species belonging to the dominant human colonic microbiota ('Ruminococcus bicirculans') reveals two chromosomes and a selective capacity to utilize plant glucans.</title>
        <authorList>
            <consortium name="NISC Comparative Sequencing Program"/>
            <person name="Wegmann U."/>
            <person name="Louis P."/>
            <person name="Goesmann A."/>
            <person name="Henrissat B."/>
            <person name="Duncan S.H."/>
            <person name="Flint H.J."/>
        </authorList>
    </citation>
    <scope>NUCLEOTIDE SEQUENCE</scope>
    <source>
        <strain evidence="4">NBRC 108216</strain>
    </source>
</reference>
<dbReference type="InterPro" id="IPR001623">
    <property type="entry name" value="DnaJ_domain"/>
</dbReference>
<keyword evidence="2" id="KW-0812">Transmembrane</keyword>
<organism evidence="4 5">
    <name type="scientific">Algimonas porphyrae</name>
    <dbReference type="NCBI Taxonomy" id="1128113"/>
    <lineage>
        <taxon>Bacteria</taxon>
        <taxon>Pseudomonadati</taxon>
        <taxon>Pseudomonadota</taxon>
        <taxon>Alphaproteobacteria</taxon>
        <taxon>Maricaulales</taxon>
        <taxon>Robiginitomaculaceae</taxon>
        <taxon>Algimonas</taxon>
    </lineage>
</organism>
<keyword evidence="2" id="KW-0472">Membrane</keyword>
<proteinExistence type="predicted"/>
<name>A0ABQ5UWZ9_9PROT</name>
<evidence type="ECO:0000313" key="5">
    <source>
        <dbReference type="Proteomes" id="UP001161390"/>
    </source>
</evidence>
<evidence type="ECO:0000256" key="2">
    <source>
        <dbReference type="SAM" id="Phobius"/>
    </source>
</evidence>
<gene>
    <name evidence="4" type="ORF">GCM10007854_07880</name>
</gene>
<dbReference type="Proteomes" id="UP001161390">
    <property type="component" value="Unassembled WGS sequence"/>
</dbReference>
<keyword evidence="2" id="KW-1133">Transmembrane helix</keyword>
<feature type="transmembrane region" description="Helical" evidence="2">
    <location>
        <begin position="250"/>
        <end position="268"/>
    </location>
</feature>
<feature type="domain" description="J" evidence="3">
    <location>
        <begin position="5"/>
        <end position="66"/>
    </location>
</feature>
<reference evidence="4" key="2">
    <citation type="submission" date="2023-01" db="EMBL/GenBank/DDBJ databases">
        <title>Draft genome sequence of Algimonas porphyrae strain NBRC 108216.</title>
        <authorList>
            <person name="Sun Q."/>
            <person name="Mori K."/>
        </authorList>
    </citation>
    <scope>NUCLEOTIDE SEQUENCE</scope>
    <source>
        <strain evidence="4">NBRC 108216</strain>
    </source>
</reference>
<feature type="region of interest" description="Disordered" evidence="1">
    <location>
        <begin position="86"/>
        <end position="110"/>
    </location>
</feature>
<accession>A0ABQ5UWZ9</accession>
<comment type="caution">
    <text evidence="4">The sequence shown here is derived from an EMBL/GenBank/DDBJ whole genome shotgun (WGS) entry which is preliminary data.</text>
</comment>
<evidence type="ECO:0000259" key="3">
    <source>
        <dbReference type="PROSITE" id="PS50076"/>
    </source>
</evidence>
<protein>
    <recommendedName>
        <fullName evidence="3">J domain-containing protein</fullName>
    </recommendedName>
</protein>
<evidence type="ECO:0000313" key="4">
    <source>
        <dbReference type="EMBL" id="GLQ19833.1"/>
    </source>
</evidence>
<dbReference type="RefSeq" id="WP_284369852.1">
    <property type="nucleotide sequence ID" value="NZ_BSNJ01000002.1"/>
</dbReference>
<keyword evidence="5" id="KW-1185">Reference proteome</keyword>
<evidence type="ECO:0000256" key="1">
    <source>
        <dbReference type="SAM" id="MobiDB-lite"/>
    </source>
</evidence>